<dbReference type="GeneID" id="64976432"/>
<accession>A0A7R8APY2</accession>
<dbReference type="InterPro" id="IPR056539">
    <property type="entry name" value="NuiA-like"/>
</dbReference>
<evidence type="ECO:0000313" key="2">
    <source>
        <dbReference type="EMBL" id="BCS26427.1"/>
    </source>
</evidence>
<dbReference type="Pfam" id="PF23151">
    <property type="entry name" value="NuiA_2"/>
    <property type="match status" value="1"/>
</dbReference>
<feature type="compositionally biased region" description="Low complexity" evidence="1">
    <location>
        <begin position="72"/>
        <end position="86"/>
    </location>
</feature>
<reference evidence="2" key="1">
    <citation type="submission" date="2021-01" db="EMBL/GenBank/DDBJ databases">
        <authorList>
            <consortium name="Aspergillus puulaauensis MK2 genome sequencing consortium"/>
            <person name="Kazuki M."/>
            <person name="Futagami T."/>
        </authorList>
    </citation>
    <scope>NUCLEOTIDE SEQUENCE</scope>
    <source>
        <strain evidence="2">MK2</strain>
    </source>
</reference>
<sequence length="259" mass="27754">MHSCRCPSTRNVHCVIDHLSSPSFTSSSRLKPPRTQALRQLSSTSNHCYNAPSIIAPVFRRRSLHSPPSPTPAASHSGSSTSITTRTMSSDDAYMSFLNKANADLDNGRSQPAAQQSSAARTETVDVNVKVPTPLTSVDAYYVSDTDEPFEPVALKWEGAGRGVWPDASHFSKLISTDKDLSSSIETLSATSFDPKNQYASALKAVRAAAAQGSGGDESAVEVKVYRVETGKSRFEYYVTALDAGGHLIVGLRAKAIES</sequence>
<feature type="region of interest" description="Disordered" evidence="1">
    <location>
        <begin position="62"/>
        <end position="86"/>
    </location>
</feature>
<dbReference type="Proteomes" id="UP000654913">
    <property type="component" value="Chromosome 5"/>
</dbReference>
<dbReference type="PANTHER" id="PTHR42093">
    <property type="match status" value="1"/>
</dbReference>
<dbReference type="PANTHER" id="PTHR42093:SF1">
    <property type="match status" value="1"/>
</dbReference>
<dbReference type="AlphaFoldDB" id="A0A7R8APY2"/>
<dbReference type="RefSeq" id="XP_041558621.1">
    <property type="nucleotide sequence ID" value="XM_041706213.1"/>
</dbReference>
<evidence type="ECO:0000256" key="1">
    <source>
        <dbReference type="SAM" id="MobiDB-lite"/>
    </source>
</evidence>
<dbReference type="EMBL" id="AP024447">
    <property type="protein sequence ID" value="BCS26427.1"/>
    <property type="molecule type" value="Genomic_DNA"/>
</dbReference>
<name>A0A7R8APY2_9EURO</name>
<organism evidence="2 3">
    <name type="scientific">Aspergillus puulaauensis</name>
    <dbReference type="NCBI Taxonomy" id="1220207"/>
    <lineage>
        <taxon>Eukaryota</taxon>
        <taxon>Fungi</taxon>
        <taxon>Dikarya</taxon>
        <taxon>Ascomycota</taxon>
        <taxon>Pezizomycotina</taxon>
        <taxon>Eurotiomycetes</taxon>
        <taxon>Eurotiomycetidae</taxon>
        <taxon>Eurotiales</taxon>
        <taxon>Aspergillaceae</taxon>
        <taxon>Aspergillus</taxon>
    </lineage>
</organism>
<proteinExistence type="predicted"/>
<dbReference type="OrthoDB" id="5366485at2759"/>
<dbReference type="KEGG" id="apuu:APUU_51138S"/>
<evidence type="ECO:0000313" key="3">
    <source>
        <dbReference type="Proteomes" id="UP000654913"/>
    </source>
</evidence>
<feature type="region of interest" description="Disordered" evidence="1">
    <location>
        <begin position="22"/>
        <end position="43"/>
    </location>
</feature>
<protein>
    <submittedName>
        <fullName evidence="2">Uncharacterized protein</fullName>
    </submittedName>
</protein>
<reference evidence="2" key="2">
    <citation type="submission" date="2021-02" db="EMBL/GenBank/DDBJ databases">
        <title>Aspergillus puulaauensis MK2 genome sequence.</title>
        <authorList>
            <person name="Futagami T."/>
            <person name="Mori K."/>
            <person name="Kadooka C."/>
            <person name="Tanaka T."/>
        </authorList>
    </citation>
    <scope>NUCLEOTIDE SEQUENCE</scope>
    <source>
        <strain evidence="2">MK2</strain>
    </source>
</reference>
<keyword evidence="3" id="KW-1185">Reference proteome</keyword>
<gene>
    <name evidence="2" type="ORF">APUU_51138S</name>
</gene>